<reference evidence="3" key="1">
    <citation type="submission" date="2017-07" db="EMBL/GenBank/DDBJ databases">
        <title>Taro Niue Genome Assembly and Annotation.</title>
        <authorList>
            <person name="Atibalentja N."/>
            <person name="Keating K."/>
            <person name="Fields C.J."/>
        </authorList>
    </citation>
    <scope>NUCLEOTIDE SEQUENCE</scope>
    <source>
        <strain evidence="3">Niue_2</strain>
        <tissue evidence="3">Leaf</tissue>
    </source>
</reference>
<feature type="region of interest" description="Disordered" evidence="1">
    <location>
        <begin position="101"/>
        <end position="138"/>
    </location>
</feature>
<evidence type="ECO:0000256" key="2">
    <source>
        <dbReference type="SAM" id="Phobius"/>
    </source>
</evidence>
<keyword evidence="4" id="KW-1185">Reference proteome</keyword>
<organism evidence="3 4">
    <name type="scientific">Colocasia esculenta</name>
    <name type="common">Wild taro</name>
    <name type="synonym">Arum esculentum</name>
    <dbReference type="NCBI Taxonomy" id="4460"/>
    <lineage>
        <taxon>Eukaryota</taxon>
        <taxon>Viridiplantae</taxon>
        <taxon>Streptophyta</taxon>
        <taxon>Embryophyta</taxon>
        <taxon>Tracheophyta</taxon>
        <taxon>Spermatophyta</taxon>
        <taxon>Magnoliopsida</taxon>
        <taxon>Liliopsida</taxon>
        <taxon>Araceae</taxon>
        <taxon>Aroideae</taxon>
        <taxon>Colocasieae</taxon>
        <taxon>Colocasia</taxon>
    </lineage>
</organism>
<keyword evidence="2" id="KW-0472">Membrane</keyword>
<name>A0A843UXC7_COLES</name>
<dbReference type="AlphaFoldDB" id="A0A843UXC7"/>
<dbReference type="Proteomes" id="UP000652761">
    <property type="component" value="Unassembled WGS sequence"/>
</dbReference>
<evidence type="ECO:0000256" key="1">
    <source>
        <dbReference type="SAM" id="MobiDB-lite"/>
    </source>
</evidence>
<evidence type="ECO:0000313" key="4">
    <source>
        <dbReference type="Proteomes" id="UP000652761"/>
    </source>
</evidence>
<proteinExistence type="predicted"/>
<keyword evidence="2" id="KW-1133">Transmembrane helix</keyword>
<dbReference type="PANTHER" id="PTHR33564">
    <property type="entry name" value="TRANSMEMBRANE PROTEIN"/>
    <property type="match status" value="1"/>
</dbReference>
<evidence type="ECO:0000313" key="3">
    <source>
        <dbReference type="EMBL" id="MQL88261.1"/>
    </source>
</evidence>
<sequence>MSLIYTGQESRERERERGKKQRPGWLDQMEMVRSSSSCCMGVMAVVAVSGSVALLSVQMHRRLGNEFRRRAEEELLGLQGGGRSDRRCETTAAATTKMKKVRFADDVVEPSSDSKDYRRRHHCSSTRPAPNGRPNVYS</sequence>
<keyword evidence="2" id="KW-0812">Transmembrane</keyword>
<dbReference type="PANTHER" id="PTHR33564:SF8">
    <property type="entry name" value="TRANSMEMBRANE PROTEIN"/>
    <property type="match status" value="1"/>
</dbReference>
<dbReference type="OrthoDB" id="1904110at2759"/>
<protein>
    <submittedName>
        <fullName evidence="3">Uncharacterized protein</fullName>
    </submittedName>
</protein>
<feature type="region of interest" description="Disordered" evidence="1">
    <location>
        <begin position="1"/>
        <end position="22"/>
    </location>
</feature>
<feature type="transmembrane region" description="Helical" evidence="2">
    <location>
        <begin position="34"/>
        <end position="57"/>
    </location>
</feature>
<gene>
    <name evidence="3" type="ORF">Taro_020813</name>
</gene>
<comment type="caution">
    <text evidence="3">The sequence shown here is derived from an EMBL/GenBank/DDBJ whole genome shotgun (WGS) entry which is preliminary data.</text>
</comment>
<accession>A0A843UXC7</accession>
<dbReference type="EMBL" id="NMUH01001042">
    <property type="protein sequence ID" value="MQL88261.1"/>
    <property type="molecule type" value="Genomic_DNA"/>
</dbReference>